<evidence type="ECO:0000256" key="2">
    <source>
        <dbReference type="ARBA" id="ARBA00022729"/>
    </source>
</evidence>
<protein>
    <submittedName>
        <fullName evidence="6">Glycoside hydrolase family 3 C-terminal domain-containing protein</fullName>
    </submittedName>
</protein>
<dbReference type="InterPro" id="IPR017853">
    <property type="entry name" value="GH"/>
</dbReference>
<gene>
    <name evidence="6" type="ORF">ACFP1K_02255</name>
</gene>
<evidence type="ECO:0000256" key="4">
    <source>
        <dbReference type="SAM" id="MobiDB-lite"/>
    </source>
</evidence>
<feature type="region of interest" description="Disordered" evidence="4">
    <location>
        <begin position="945"/>
        <end position="990"/>
    </location>
</feature>
<proteinExistence type="inferred from homology"/>
<dbReference type="Gene3D" id="3.20.20.300">
    <property type="entry name" value="Glycoside hydrolase, family 3, N-terminal domain"/>
    <property type="match status" value="1"/>
</dbReference>
<dbReference type="PANTHER" id="PTHR42721">
    <property type="entry name" value="SUGAR HYDROLASE-RELATED"/>
    <property type="match status" value="1"/>
</dbReference>
<name>A0ABW1N996_9ACTN</name>
<dbReference type="Gene3D" id="3.40.50.1700">
    <property type="entry name" value="Glycoside hydrolase family 3 C-terminal domain"/>
    <property type="match status" value="1"/>
</dbReference>
<dbReference type="InterPro" id="IPR026891">
    <property type="entry name" value="Fn3-like"/>
</dbReference>
<dbReference type="InterPro" id="IPR013783">
    <property type="entry name" value="Ig-like_fold"/>
</dbReference>
<dbReference type="InterPro" id="IPR044993">
    <property type="entry name" value="BXL"/>
</dbReference>
<dbReference type="InterPro" id="IPR001764">
    <property type="entry name" value="Glyco_hydro_3_N"/>
</dbReference>
<dbReference type="Pfam" id="PF14310">
    <property type="entry name" value="Fn3-like"/>
    <property type="match status" value="1"/>
</dbReference>
<dbReference type="RefSeq" id="WP_380746545.1">
    <property type="nucleotide sequence ID" value="NZ_JBHSRF010000002.1"/>
</dbReference>
<dbReference type="InterPro" id="IPR008999">
    <property type="entry name" value="Actin-crosslinking"/>
</dbReference>
<dbReference type="SUPFAM" id="SSF50405">
    <property type="entry name" value="Actin-crosslinking proteins"/>
    <property type="match status" value="1"/>
</dbReference>
<evidence type="ECO:0000256" key="3">
    <source>
        <dbReference type="ARBA" id="ARBA00022801"/>
    </source>
</evidence>
<dbReference type="CDD" id="cd23343">
    <property type="entry name" value="beta-trefoil_FSCN_BglX-like"/>
    <property type="match status" value="1"/>
</dbReference>
<keyword evidence="7" id="KW-1185">Reference proteome</keyword>
<evidence type="ECO:0000256" key="1">
    <source>
        <dbReference type="ARBA" id="ARBA00005336"/>
    </source>
</evidence>
<dbReference type="SUPFAM" id="SSF52279">
    <property type="entry name" value="Beta-D-glucan exohydrolase, C-terminal domain"/>
    <property type="match status" value="1"/>
</dbReference>
<dbReference type="InterPro" id="IPR005084">
    <property type="entry name" value="CBM6"/>
</dbReference>
<evidence type="ECO:0000313" key="6">
    <source>
        <dbReference type="EMBL" id="MFC6079965.1"/>
    </source>
</evidence>
<dbReference type="Pfam" id="PF00933">
    <property type="entry name" value="Glyco_hydro_3"/>
    <property type="match status" value="1"/>
</dbReference>
<dbReference type="EMBL" id="JBHSRF010000002">
    <property type="protein sequence ID" value="MFC6079965.1"/>
    <property type="molecule type" value="Genomic_DNA"/>
</dbReference>
<dbReference type="Proteomes" id="UP001596137">
    <property type="component" value="Unassembled WGS sequence"/>
</dbReference>
<dbReference type="Gene3D" id="2.60.40.10">
    <property type="entry name" value="Immunoglobulins"/>
    <property type="match status" value="1"/>
</dbReference>
<accession>A0ABW1N996</accession>
<dbReference type="Pfam" id="PF01915">
    <property type="entry name" value="Glyco_hydro_3_C"/>
    <property type="match status" value="1"/>
</dbReference>
<organism evidence="6 7">
    <name type="scientific">Sphaerisporangium aureirubrum</name>
    <dbReference type="NCBI Taxonomy" id="1544736"/>
    <lineage>
        <taxon>Bacteria</taxon>
        <taxon>Bacillati</taxon>
        <taxon>Actinomycetota</taxon>
        <taxon>Actinomycetes</taxon>
        <taxon>Streptosporangiales</taxon>
        <taxon>Streptosporangiaceae</taxon>
        <taxon>Sphaerisporangium</taxon>
    </lineage>
</organism>
<evidence type="ECO:0000313" key="7">
    <source>
        <dbReference type="Proteomes" id="UP001596137"/>
    </source>
</evidence>
<keyword evidence="2" id="KW-0732">Signal</keyword>
<dbReference type="InterPro" id="IPR006584">
    <property type="entry name" value="Cellulose-bd_IV"/>
</dbReference>
<dbReference type="Gene3D" id="2.60.120.380">
    <property type="match status" value="1"/>
</dbReference>
<dbReference type="SMART" id="SM01217">
    <property type="entry name" value="Fn3_like"/>
    <property type="match status" value="1"/>
</dbReference>
<dbReference type="Gene3D" id="2.60.120.260">
    <property type="entry name" value="Galactose-binding domain-like"/>
    <property type="match status" value="1"/>
</dbReference>
<dbReference type="PANTHER" id="PTHR42721:SF3">
    <property type="entry name" value="BETA-D-XYLOSIDASE 5-RELATED"/>
    <property type="match status" value="1"/>
</dbReference>
<dbReference type="InterPro" id="IPR036881">
    <property type="entry name" value="Glyco_hydro_3_C_sf"/>
</dbReference>
<dbReference type="PROSITE" id="PS51175">
    <property type="entry name" value="CBM6"/>
    <property type="match status" value="1"/>
</dbReference>
<comment type="similarity">
    <text evidence="1">Belongs to the glycosyl hydrolase 3 family.</text>
</comment>
<reference evidence="7" key="1">
    <citation type="journal article" date="2019" name="Int. J. Syst. Evol. Microbiol.">
        <title>The Global Catalogue of Microorganisms (GCM) 10K type strain sequencing project: providing services to taxonomists for standard genome sequencing and annotation.</title>
        <authorList>
            <consortium name="The Broad Institute Genomics Platform"/>
            <consortium name="The Broad Institute Genome Sequencing Center for Infectious Disease"/>
            <person name="Wu L."/>
            <person name="Ma J."/>
        </authorList>
    </citation>
    <scope>NUCLEOTIDE SEQUENCE [LARGE SCALE GENOMIC DNA]</scope>
    <source>
        <strain evidence="7">JCM 30346</strain>
    </source>
</reference>
<dbReference type="PRINTS" id="PR00133">
    <property type="entry name" value="GLHYDRLASE3"/>
</dbReference>
<dbReference type="InterPro" id="IPR008979">
    <property type="entry name" value="Galactose-bd-like_sf"/>
</dbReference>
<dbReference type="InterPro" id="IPR002772">
    <property type="entry name" value="Glyco_hydro_3_C"/>
</dbReference>
<dbReference type="Pfam" id="PF03422">
    <property type="entry name" value="CBM_6"/>
    <property type="match status" value="1"/>
</dbReference>
<evidence type="ECO:0000259" key="5">
    <source>
        <dbReference type="PROSITE" id="PS51175"/>
    </source>
</evidence>
<keyword evidence="3 6" id="KW-0378">Hydrolase</keyword>
<comment type="caution">
    <text evidence="6">The sequence shown here is derived from an EMBL/GenBank/DDBJ whole genome shotgun (WGS) entry which is preliminary data.</text>
</comment>
<sequence>MNEPVPGTFRDPGLPLAARIADLLTRLTLEEKLGLLHQYQAAVPRLGLGSFRTGTEALHGLAWLGPATVFPQAVGLASTWDPGLVREVGAATGDEVVAFHRKDPAGAGLNVWAPVVNPLRDPRWGRNEEGYSEDPWLTGVMGTAFARGLRGDHRVLRTAPTLKHFLAYNNETDRCVTSSNLPPRVLYEYELAAFRPAIESGAAVSLMPSYNLVNGRPAMLSPLINDVVRGWTGDDLLVVSDAYAPANLTGLQDYYGDPAAAYAAAVRAGLDSFTQDDDRPADTLGHLRAALERGLLGEDDVDTAVRHALSVRFRLGEFDPATPYDDITEEVVNRPEHQALARRAATRSFVLLKNEGLLPLGRPAKVAVIGQLADTLMEDWYSGTLPYAVTARAGLSERCATEFCEGVDRVALHAPGGPVTAAEDFGGGPLVVRQGAEPKATWFDLFDWGGGAYALRAAANGRYVSVGDDGVLVNDQPGPNGWEVRQTFRLDERPRGALALRHISTGRHVELAPDGTLRLADDPDAAAVLTLEPVLSGAQAAAGLAAGADVAVVIVGDHPLVNGRETEDRADLALPPAQEALVRAVHAANPATVLVISSGYPFAVTSAQEELPAVLWSAHGGQEYGHALADVLFGNADPAGRLTQTWYRSARELPDLFDYDIIATDSTYMYYRGTPLYPFGHGESYARFEYSGLELSAGTVAPGDVLTVRLTVANTGSRPGEEVVQLYTRQRRSRVKQPLRRLRGFERVRLVPGESRVVTLELKVADLAFWDVTRGRFVVEDAPHKVLVGRSSRDIRLSGRFTVTGERIPPRDPYTSPMGAADNDEYDGVVLCDAARVTGDAVRGAAPGAWIAFRDVDFGAGAAGCALTVTSTEGGVLTLRLDDPLFGPVAGALSVAPARDRYDLVSVACPLAGAAGVHDLYVVFENEGVTVSELVFTEAAVPAEGGARGTRGIPAAEGRAGHGAPSAQWPQGPVRKAARGVPRGAAEAAR</sequence>
<feature type="domain" description="CBM6" evidence="5">
    <location>
        <begin position="814"/>
        <end position="937"/>
    </location>
</feature>
<dbReference type="GO" id="GO:0016787">
    <property type="term" value="F:hydrolase activity"/>
    <property type="evidence" value="ECO:0007669"/>
    <property type="project" value="UniProtKB-KW"/>
</dbReference>
<dbReference type="SUPFAM" id="SSF51445">
    <property type="entry name" value="(Trans)glycosidases"/>
    <property type="match status" value="1"/>
</dbReference>
<dbReference type="CDD" id="cd04084">
    <property type="entry name" value="CBM6_xylanase-like"/>
    <property type="match status" value="1"/>
</dbReference>
<dbReference type="InterPro" id="IPR036962">
    <property type="entry name" value="Glyco_hydro_3_N_sf"/>
</dbReference>
<dbReference type="SMART" id="SM00606">
    <property type="entry name" value="CBD_IV"/>
    <property type="match status" value="1"/>
</dbReference>
<dbReference type="SUPFAM" id="SSF49785">
    <property type="entry name" value="Galactose-binding domain-like"/>
    <property type="match status" value="1"/>
</dbReference>